<dbReference type="Gene3D" id="3.30.40.10">
    <property type="entry name" value="Zinc/RING finger domain, C3HC4 (zinc finger)"/>
    <property type="match status" value="1"/>
</dbReference>
<dbReference type="GeneID" id="107223165"/>
<dbReference type="InterPro" id="IPR001293">
    <property type="entry name" value="Znf_TRAF"/>
</dbReference>
<dbReference type="InterPro" id="IPR013083">
    <property type="entry name" value="Znf_RING/FYVE/PHD"/>
</dbReference>
<evidence type="ECO:0000259" key="5">
    <source>
        <dbReference type="PROSITE" id="PS50145"/>
    </source>
</evidence>
<gene>
    <name evidence="7" type="primary">LOC107223165</name>
</gene>
<accession>A0A6J0BTT6</accession>
<dbReference type="PANTHER" id="PTHR16295">
    <property type="entry name" value="TRAF-TYPE ZINC FINGER PROTEIN-RELATED"/>
    <property type="match status" value="1"/>
</dbReference>
<dbReference type="GO" id="GO:0008270">
    <property type="term" value="F:zinc ion binding"/>
    <property type="evidence" value="ECO:0007669"/>
    <property type="project" value="UniProtKB-KW"/>
</dbReference>
<feature type="zinc finger region" description="TRAF-type" evidence="4">
    <location>
        <begin position="59"/>
        <end position="99"/>
    </location>
</feature>
<evidence type="ECO:0000256" key="3">
    <source>
        <dbReference type="ARBA" id="ARBA00022833"/>
    </source>
</evidence>
<dbReference type="InterPro" id="IPR051986">
    <property type="entry name" value="Innate_Immune_Apopt_Reg"/>
</dbReference>
<dbReference type="Pfam" id="PF21366">
    <property type="entry name" value="TRAFD1-XIAF1_ZnF"/>
    <property type="match status" value="1"/>
</dbReference>
<evidence type="ECO:0000256" key="2">
    <source>
        <dbReference type="ARBA" id="ARBA00022771"/>
    </source>
</evidence>
<evidence type="ECO:0000256" key="4">
    <source>
        <dbReference type="PROSITE-ProRule" id="PRU00207"/>
    </source>
</evidence>
<name>A0A6J0BTT6_NEOLC</name>
<dbReference type="GO" id="GO:0005739">
    <property type="term" value="C:mitochondrion"/>
    <property type="evidence" value="ECO:0007669"/>
    <property type="project" value="TreeGrafter"/>
</dbReference>
<dbReference type="InterPro" id="IPR049439">
    <property type="entry name" value="TRAFD1-XIAF1_Znf"/>
</dbReference>
<dbReference type="OrthoDB" id="193703at2759"/>
<keyword evidence="2 4" id="KW-0863">Zinc-finger</keyword>
<sequence>MSESDSLTCDNCKQKIASQNYVTHTAHCSRHIELCNKCGEPVPKHNIGEHNSLEHANETCSGCKASIEKRLLEKHMQSECPKRFISCLYCELELPFSDMTAHTDYCGTRTEKCEDCGEYVMFKYTQLHLDSNHKFLKLEDEPGPSASWEVTGATASSARATSLKNGDATLLPCEFCDGMFTPNELRRHQISCTLGWCTTNPVLRKMSVVRCDICHKSIASRDYEVHRTVCNQRDVPIQADVVNTSVIPRDTCDSAGPFDEYRTHHTQYSGYPLRSSLADKILAAQARGESCILCDICNKSLELIDYQRHRINCFGNVRGSLLSSTRLCQMDDSTTKLPCEFCEESFSPHRLAAHQILCSPAGQQATIPCELCGELKSLAEVLQHQMSCKVSGDQ</sequence>
<dbReference type="InParanoid" id="A0A6J0BTT6"/>
<keyword evidence="6" id="KW-1185">Reference proteome</keyword>
<protein>
    <submittedName>
        <fullName evidence="7">XIAP-associated factor 1</fullName>
    </submittedName>
</protein>
<reference evidence="7" key="1">
    <citation type="submission" date="2025-08" db="UniProtKB">
        <authorList>
            <consortium name="RefSeq"/>
        </authorList>
    </citation>
    <scope>IDENTIFICATION</scope>
    <source>
        <tissue evidence="7">Thorax and Abdomen</tissue>
    </source>
</reference>
<keyword evidence="3 4" id="KW-0862">Zinc</keyword>
<dbReference type="KEGG" id="nlo:107223165"/>
<evidence type="ECO:0000256" key="1">
    <source>
        <dbReference type="ARBA" id="ARBA00022723"/>
    </source>
</evidence>
<dbReference type="PROSITE" id="PS50145">
    <property type="entry name" value="ZF_TRAF"/>
    <property type="match status" value="1"/>
</dbReference>
<dbReference type="PANTHER" id="PTHR16295:SF10">
    <property type="entry name" value="EXPRESSED PROTEIN"/>
    <property type="match status" value="1"/>
</dbReference>
<organism evidence="7">
    <name type="scientific">Neodiprion lecontei</name>
    <name type="common">Redheaded pine sawfly</name>
    <dbReference type="NCBI Taxonomy" id="441921"/>
    <lineage>
        <taxon>Eukaryota</taxon>
        <taxon>Metazoa</taxon>
        <taxon>Ecdysozoa</taxon>
        <taxon>Arthropoda</taxon>
        <taxon>Hexapoda</taxon>
        <taxon>Insecta</taxon>
        <taxon>Pterygota</taxon>
        <taxon>Neoptera</taxon>
        <taxon>Endopterygota</taxon>
        <taxon>Hymenoptera</taxon>
        <taxon>Tenthredinoidea</taxon>
        <taxon>Diprionidae</taxon>
        <taxon>Diprioninae</taxon>
        <taxon>Neodiprion</taxon>
    </lineage>
</organism>
<proteinExistence type="predicted"/>
<evidence type="ECO:0000313" key="6">
    <source>
        <dbReference type="Proteomes" id="UP000829291"/>
    </source>
</evidence>
<dbReference type="Pfam" id="PF23580">
    <property type="entry name" value="Znf_XAF1_N"/>
    <property type="match status" value="1"/>
</dbReference>
<feature type="domain" description="TRAF-type" evidence="5">
    <location>
        <begin position="59"/>
        <end position="99"/>
    </location>
</feature>
<evidence type="ECO:0000313" key="7">
    <source>
        <dbReference type="RefSeq" id="XP_015518256.1"/>
    </source>
</evidence>
<dbReference type="RefSeq" id="XP_015518256.1">
    <property type="nucleotide sequence ID" value="XM_015662770.2"/>
</dbReference>
<dbReference type="AlphaFoldDB" id="A0A6J0BTT6"/>
<keyword evidence="1 4" id="KW-0479">Metal-binding</keyword>
<dbReference type="Proteomes" id="UP000829291">
    <property type="component" value="Chromosome 3"/>
</dbReference>